<keyword evidence="1" id="KW-0812">Transmembrane</keyword>
<gene>
    <name evidence="2" type="ORF">METZ01_LOCUS206432</name>
</gene>
<dbReference type="EMBL" id="UINC01046054">
    <property type="protein sequence ID" value="SVB53578.1"/>
    <property type="molecule type" value="Genomic_DNA"/>
</dbReference>
<protein>
    <submittedName>
        <fullName evidence="2">Uncharacterized protein</fullName>
    </submittedName>
</protein>
<dbReference type="AlphaFoldDB" id="A0A382ESC2"/>
<organism evidence="2">
    <name type="scientific">marine metagenome</name>
    <dbReference type="NCBI Taxonomy" id="408172"/>
    <lineage>
        <taxon>unclassified sequences</taxon>
        <taxon>metagenomes</taxon>
        <taxon>ecological metagenomes</taxon>
    </lineage>
</organism>
<proteinExistence type="predicted"/>
<sequence>MLKEQANLFRILSRIFEFVLIILSVGNAVQGEWLYRPKSIDLFDF</sequence>
<keyword evidence="1" id="KW-0472">Membrane</keyword>
<evidence type="ECO:0000313" key="2">
    <source>
        <dbReference type="EMBL" id="SVB53578.1"/>
    </source>
</evidence>
<accession>A0A382ESC2</accession>
<keyword evidence="1" id="KW-1133">Transmembrane helix</keyword>
<evidence type="ECO:0000256" key="1">
    <source>
        <dbReference type="SAM" id="Phobius"/>
    </source>
</evidence>
<feature type="transmembrane region" description="Helical" evidence="1">
    <location>
        <begin position="12"/>
        <end position="29"/>
    </location>
</feature>
<reference evidence="2" key="1">
    <citation type="submission" date="2018-05" db="EMBL/GenBank/DDBJ databases">
        <authorList>
            <person name="Lanie J.A."/>
            <person name="Ng W.-L."/>
            <person name="Kazmierczak K.M."/>
            <person name="Andrzejewski T.M."/>
            <person name="Davidsen T.M."/>
            <person name="Wayne K.J."/>
            <person name="Tettelin H."/>
            <person name="Glass J.I."/>
            <person name="Rusch D."/>
            <person name="Podicherti R."/>
            <person name="Tsui H.-C.T."/>
            <person name="Winkler M.E."/>
        </authorList>
    </citation>
    <scope>NUCLEOTIDE SEQUENCE</scope>
</reference>
<name>A0A382ESC2_9ZZZZ</name>